<dbReference type="EMBL" id="GBRH01230288">
    <property type="protein sequence ID" value="JAD67607.1"/>
    <property type="molecule type" value="Transcribed_RNA"/>
</dbReference>
<protein>
    <submittedName>
        <fullName evidence="1">Uncharacterized protein</fullName>
    </submittedName>
</protein>
<dbReference type="AlphaFoldDB" id="A0A0A9C7Z5"/>
<reference evidence="1" key="1">
    <citation type="submission" date="2014-09" db="EMBL/GenBank/DDBJ databases">
        <authorList>
            <person name="Magalhaes I.L.F."/>
            <person name="Oliveira U."/>
            <person name="Santos F.R."/>
            <person name="Vidigal T.H.D.A."/>
            <person name="Brescovit A.D."/>
            <person name="Santos A.J."/>
        </authorList>
    </citation>
    <scope>NUCLEOTIDE SEQUENCE</scope>
    <source>
        <tissue evidence="1">Shoot tissue taken approximately 20 cm above the soil surface</tissue>
    </source>
</reference>
<accession>A0A0A9C7Z5</accession>
<sequence length="37" mass="4331">MHGVNWNNPYLLTGNAKKLRWQQLYSSTVLLLVLNNM</sequence>
<reference evidence="1" key="2">
    <citation type="journal article" date="2015" name="Data Brief">
        <title>Shoot transcriptome of the giant reed, Arundo donax.</title>
        <authorList>
            <person name="Barrero R.A."/>
            <person name="Guerrero F.D."/>
            <person name="Moolhuijzen P."/>
            <person name="Goolsby J.A."/>
            <person name="Tidwell J."/>
            <person name="Bellgard S.E."/>
            <person name="Bellgard M.I."/>
        </authorList>
    </citation>
    <scope>NUCLEOTIDE SEQUENCE</scope>
    <source>
        <tissue evidence="1">Shoot tissue taken approximately 20 cm above the soil surface</tissue>
    </source>
</reference>
<name>A0A0A9C7Z5_ARUDO</name>
<evidence type="ECO:0000313" key="1">
    <source>
        <dbReference type="EMBL" id="JAD67607.1"/>
    </source>
</evidence>
<proteinExistence type="predicted"/>
<organism evidence="1">
    <name type="scientific">Arundo donax</name>
    <name type="common">Giant reed</name>
    <name type="synonym">Donax arundinaceus</name>
    <dbReference type="NCBI Taxonomy" id="35708"/>
    <lineage>
        <taxon>Eukaryota</taxon>
        <taxon>Viridiplantae</taxon>
        <taxon>Streptophyta</taxon>
        <taxon>Embryophyta</taxon>
        <taxon>Tracheophyta</taxon>
        <taxon>Spermatophyta</taxon>
        <taxon>Magnoliopsida</taxon>
        <taxon>Liliopsida</taxon>
        <taxon>Poales</taxon>
        <taxon>Poaceae</taxon>
        <taxon>PACMAD clade</taxon>
        <taxon>Arundinoideae</taxon>
        <taxon>Arundineae</taxon>
        <taxon>Arundo</taxon>
    </lineage>
</organism>